<keyword evidence="1" id="KW-0472">Membrane</keyword>
<feature type="transmembrane region" description="Helical" evidence="1">
    <location>
        <begin position="20"/>
        <end position="41"/>
    </location>
</feature>
<keyword evidence="1" id="KW-1133">Transmembrane helix</keyword>
<sequence>MLYNKFLFCGGVSMDLRLYFYLYRIAFDSVAIYMIFHVIFINKYIYRDDKTNFSPYALFCANC</sequence>
<gene>
    <name evidence="2" type="ORF">CCAND93_360028</name>
</gene>
<dbReference type="AlphaFoldDB" id="A0A0B7IMJ4"/>
<name>A0A0B7IMJ4_9FLAO</name>
<evidence type="ECO:0000313" key="2">
    <source>
        <dbReference type="EMBL" id="CEN53090.1"/>
    </source>
</evidence>
<protein>
    <submittedName>
        <fullName evidence="2">Uncharacterized protein</fullName>
    </submittedName>
</protein>
<reference evidence="2 3" key="1">
    <citation type="submission" date="2015-01" db="EMBL/GenBank/DDBJ databases">
        <authorList>
            <person name="Xiang T."/>
            <person name="Song Y."/>
            <person name="Huang L."/>
            <person name="Wang B."/>
            <person name="Wu P."/>
        </authorList>
    </citation>
    <scope>NUCLEOTIDE SEQUENCE [LARGE SCALE GENOMIC DNA]</scope>
    <source>
        <strain evidence="2 3">CcD93</strain>
    </source>
</reference>
<dbReference type="Proteomes" id="UP000038200">
    <property type="component" value="Unassembled WGS sequence"/>
</dbReference>
<keyword evidence="1" id="KW-0812">Transmembrane</keyword>
<evidence type="ECO:0000313" key="3">
    <source>
        <dbReference type="Proteomes" id="UP000038200"/>
    </source>
</evidence>
<evidence type="ECO:0000256" key="1">
    <source>
        <dbReference type="SAM" id="Phobius"/>
    </source>
</evidence>
<dbReference type="EMBL" id="CDOL01000224">
    <property type="protein sequence ID" value="CEN53090.1"/>
    <property type="molecule type" value="Genomic_DNA"/>
</dbReference>
<organism evidence="2 3">
    <name type="scientific">Capnocytophaga canis</name>
    <dbReference type="NCBI Taxonomy" id="1848903"/>
    <lineage>
        <taxon>Bacteria</taxon>
        <taxon>Pseudomonadati</taxon>
        <taxon>Bacteroidota</taxon>
        <taxon>Flavobacteriia</taxon>
        <taxon>Flavobacteriales</taxon>
        <taxon>Flavobacteriaceae</taxon>
        <taxon>Capnocytophaga</taxon>
    </lineage>
</organism>
<proteinExistence type="predicted"/>
<accession>A0A0B7IMJ4</accession>